<dbReference type="InterPro" id="IPR036291">
    <property type="entry name" value="NAD(P)-bd_dom_sf"/>
</dbReference>
<organism evidence="2 3">
    <name type="scientific">Actinomadura adrarensis</name>
    <dbReference type="NCBI Taxonomy" id="1819600"/>
    <lineage>
        <taxon>Bacteria</taxon>
        <taxon>Bacillati</taxon>
        <taxon>Actinomycetota</taxon>
        <taxon>Actinomycetes</taxon>
        <taxon>Streptosporangiales</taxon>
        <taxon>Thermomonosporaceae</taxon>
        <taxon>Actinomadura</taxon>
    </lineage>
</organism>
<reference evidence="3" key="1">
    <citation type="journal article" date="2019" name="Int. J. Syst. Evol. Microbiol.">
        <title>The Global Catalogue of Microorganisms (GCM) 10K type strain sequencing project: providing services to taxonomists for standard genome sequencing and annotation.</title>
        <authorList>
            <consortium name="The Broad Institute Genomics Platform"/>
            <consortium name="The Broad Institute Genome Sequencing Center for Infectious Disease"/>
            <person name="Wu L."/>
            <person name="Ma J."/>
        </authorList>
    </citation>
    <scope>NUCLEOTIDE SEQUENCE [LARGE SCALE GENOMIC DNA]</scope>
    <source>
        <strain evidence="3">JCM 31696</strain>
    </source>
</reference>
<dbReference type="SUPFAM" id="SSF51735">
    <property type="entry name" value="NAD(P)-binding Rossmann-fold domains"/>
    <property type="match status" value="1"/>
</dbReference>
<evidence type="ECO:0000313" key="2">
    <source>
        <dbReference type="EMBL" id="MFD0854444.1"/>
    </source>
</evidence>
<keyword evidence="3" id="KW-1185">Reference proteome</keyword>
<dbReference type="Gene3D" id="3.40.50.720">
    <property type="entry name" value="NAD(P)-binding Rossmann-like Domain"/>
    <property type="match status" value="1"/>
</dbReference>
<dbReference type="InterPro" id="IPR016040">
    <property type="entry name" value="NAD(P)-bd_dom"/>
</dbReference>
<name>A0ABW3CIR1_9ACTN</name>
<evidence type="ECO:0000259" key="1">
    <source>
        <dbReference type="Pfam" id="PF13460"/>
    </source>
</evidence>
<accession>A0ABW3CIR1</accession>
<gene>
    <name evidence="2" type="ORF">ACFQ07_19570</name>
</gene>
<dbReference type="EMBL" id="JBHTIR010002941">
    <property type="protein sequence ID" value="MFD0854444.1"/>
    <property type="molecule type" value="Genomic_DNA"/>
</dbReference>
<feature type="domain" description="NAD(P)-binding" evidence="1">
    <location>
        <begin position="7"/>
        <end position="53"/>
    </location>
</feature>
<feature type="non-terminal residue" evidence="2">
    <location>
        <position position="54"/>
    </location>
</feature>
<dbReference type="Proteomes" id="UP001597083">
    <property type="component" value="Unassembled WGS sequence"/>
</dbReference>
<protein>
    <submittedName>
        <fullName evidence="2">NAD(P)H-binding protein</fullName>
    </submittedName>
</protein>
<evidence type="ECO:0000313" key="3">
    <source>
        <dbReference type="Proteomes" id="UP001597083"/>
    </source>
</evidence>
<sequence>MDIVIAGGHGKIALRLARLLAARGDAVRSLIRNSGHAGDIRELGAEPVVCDLER</sequence>
<dbReference type="Pfam" id="PF13460">
    <property type="entry name" value="NAD_binding_10"/>
    <property type="match status" value="1"/>
</dbReference>
<proteinExistence type="predicted"/>
<comment type="caution">
    <text evidence="2">The sequence shown here is derived from an EMBL/GenBank/DDBJ whole genome shotgun (WGS) entry which is preliminary data.</text>
</comment>